<keyword evidence="1" id="KW-1133">Transmembrane helix</keyword>
<accession>A0ABW4SK72</accession>
<keyword evidence="3" id="KW-1185">Reference proteome</keyword>
<dbReference type="RefSeq" id="WP_381538433.1">
    <property type="nucleotide sequence ID" value="NZ_JBHUGI010000032.1"/>
</dbReference>
<evidence type="ECO:0000256" key="1">
    <source>
        <dbReference type="SAM" id="Phobius"/>
    </source>
</evidence>
<evidence type="ECO:0000313" key="2">
    <source>
        <dbReference type="EMBL" id="MFD1928814.1"/>
    </source>
</evidence>
<organism evidence="2 3">
    <name type="scientific">Sporosarcina siberiensis</name>
    <dbReference type="NCBI Taxonomy" id="1365606"/>
    <lineage>
        <taxon>Bacteria</taxon>
        <taxon>Bacillati</taxon>
        <taxon>Bacillota</taxon>
        <taxon>Bacilli</taxon>
        <taxon>Bacillales</taxon>
        <taxon>Caryophanaceae</taxon>
        <taxon>Sporosarcina</taxon>
    </lineage>
</organism>
<feature type="transmembrane region" description="Helical" evidence="1">
    <location>
        <begin position="452"/>
        <end position="475"/>
    </location>
</feature>
<keyword evidence="1" id="KW-0812">Transmembrane</keyword>
<keyword evidence="1" id="KW-0472">Membrane</keyword>
<comment type="caution">
    <text evidence="2">The sequence shown here is derived from an EMBL/GenBank/DDBJ whole genome shotgun (WGS) entry which is preliminary data.</text>
</comment>
<name>A0ABW4SK72_9BACL</name>
<evidence type="ECO:0000313" key="3">
    <source>
        <dbReference type="Proteomes" id="UP001597218"/>
    </source>
</evidence>
<sequence>MTVAKIKQSTSIDLKNSGEVASVNSLISVLRQVEEIKISMKMEEAQKFAQVLRNLGVQQALDSNTLVLKVCPNCTQLTDCHYVFENNVYCSNKCVKESMLFVHGVTTVCNFTGLGPLEIKKMMIVNEWTLDECVRSIDKYVEVISNGASVPVATMQAFKSAGVYNTLSRNLSAYNTLRGGANGFKGFVFEELHAAKATLSGTHTTVLSNNSVADFLIVQPNGTRVLGQAKAGYNNVYIDFKKYSGQTIVVDKGNTQLIQRAKNAGLSVIESDVSLKQSKGLAGIMRLESKILSTSAAPITSKLYSLNQAGLASARTGGAAGAGFSIGNNIVNVFSGDKDMGKAGVAIARDTAVATASSYAIGALASTSAGTAVVGGIATVGTTLAGTTVGTAVVAGAGAVSGAAVATTTAFTGAIATSAVGTAVTAASTTIGGSVVGTAITGAAAAISGTTIGAAAIAAAPIVIGATIVGGAFAIGKKLIEKKY</sequence>
<gene>
    <name evidence="2" type="ORF">ACFSFY_12300</name>
</gene>
<dbReference type="Proteomes" id="UP001597218">
    <property type="component" value="Unassembled WGS sequence"/>
</dbReference>
<reference evidence="3" key="1">
    <citation type="journal article" date="2019" name="Int. J. Syst. Evol. Microbiol.">
        <title>The Global Catalogue of Microorganisms (GCM) 10K type strain sequencing project: providing services to taxonomists for standard genome sequencing and annotation.</title>
        <authorList>
            <consortium name="The Broad Institute Genomics Platform"/>
            <consortium name="The Broad Institute Genome Sequencing Center for Infectious Disease"/>
            <person name="Wu L."/>
            <person name="Ma J."/>
        </authorList>
    </citation>
    <scope>NUCLEOTIDE SEQUENCE [LARGE SCALE GENOMIC DNA]</scope>
    <source>
        <strain evidence="3">CGMCC 4.7177</strain>
    </source>
</reference>
<dbReference type="EMBL" id="JBHUGI010000032">
    <property type="protein sequence ID" value="MFD1928814.1"/>
    <property type="molecule type" value="Genomic_DNA"/>
</dbReference>
<proteinExistence type="predicted"/>
<protein>
    <submittedName>
        <fullName evidence="2">Uncharacterized protein</fullName>
    </submittedName>
</protein>